<dbReference type="EMBL" id="ML212788">
    <property type="protein sequence ID" value="TFK78119.1"/>
    <property type="molecule type" value="Genomic_DNA"/>
</dbReference>
<reference evidence="2 3" key="1">
    <citation type="journal article" date="2019" name="Nat. Ecol. Evol.">
        <title>Megaphylogeny resolves global patterns of mushroom evolution.</title>
        <authorList>
            <person name="Varga T."/>
            <person name="Krizsan K."/>
            <person name="Foldi C."/>
            <person name="Dima B."/>
            <person name="Sanchez-Garcia M."/>
            <person name="Sanchez-Ramirez S."/>
            <person name="Szollosi G.J."/>
            <person name="Szarkandi J.G."/>
            <person name="Papp V."/>
            <person name="Albert L."/>
            <person name="Andreopoulos W."/>
            <person name="Angelini C."/>
            <person name="Antonin V."/>
            <person name="Barry K.W."/>
            <person name="Bougher N.L."/>
            <person name="Buchanan P."/>
            <person name="Buyck B."/>
            <person name="Bense V."/>
            <person name="Catcheside P."/>
            <person name="Chovatia M."/>
            <person name="Cooper J."/>
            <person name="Damon W."/>
            <person name="Desjardin D."/>
            <person name="Finy P."/>
            <person name="Geml J."/>
            <person name="Haridas S."/>
            <person name="Hughes K."/>
            <person name="Justo A."/>
            <person name="Karasinski D."/>
            <person name="Kautmanova I."/>
            <person name="Kiss B."/>
            <person name="Kocsube S."/>
            <person name="Kotiranta H."/>
            <person name="LaButti K.M."/>
            <person name="Lechner B.E."/>
            <person name="Liimatainen K."/>
            <person name="Lipzen A."/>
            <person name="Lukacs Z."/>
            <person name="Mihaltcheva S."/>
            <person name="Morgado L.N."/>
            <person name="Niskanen T."/>
            <person name="Noordeloos M.E."/>
            <person name="Ohm R.A."/>
            <person name="Ortiz-Santana B."/>
            <person name="Ovrebo C."/>
            <person name="Racz N."/>
            <person name="Riley R."/>
            <person name="Savchenko A."/>
            <person name="Shiryaev A."/>
            <person name="Soop K."/>
            <person name="Spirin V."/>
            <person name="Szebenyi C."/>
            <person name="Tomsovsky M."/>
            <person name="Tulloss R.E."/>
            <person name="Uehling J."/>
            <person name="Grigoriev I.V."/>
            <person name="Vagvolgyi C."/>
            <person name="Papp T."/>
            <person name="Martin F.M."/>
            <person name="Miettinen O."/>
            <person name="Hibbett D.S."/>
            <person name="Nagy L.G."/>
        </authorList>
    </citation>
    <scope>NUCLEOTIDE SEQUENCE [LARGE SCALE GENOMIC DNA]</scope>
    <source>
        <strain evidence="2 3">HHB13444</strain>
    </source>
</reference>
<dbReference type="Proteomes" id="UP000308197">
    <property type="component" value="Unassembled WGS sequence"/>
</dbReference>
<keyword evidence="1" id="KW-1133">Transmembrane helix</keyword>
<name>A0A5C3NN76_9APHY</name>
<evidence type="ECO:0000313" key="3">
    <source>
        <dbReference type="Proteomes" id="UP000308197"/>
    </source>
</evidence>
<proteinExistence type="predicted"/>
<gene>
    <name evidence="2" type="ORF">K466DRAFT_571040</name>
</gene>
<protein>
    <submittedName>
        <fullName evidence="2">Uncharacterized protein</fullName>
    </submittedName>
</protein>
<feature type="transmembrane region" description="Helical" evidence="1">
    <location>
        <begin position="237"/>
        <end position="255"/>
    </location>
</feature>
<organism evidence="2 3">
    <name type="scientific">Polyporus arcularius HHB13444</name>
    <dbReference type="NCBI Taxonomy" id="1314778"/>
    <lineage>
        <taxon>Eukaryota</taxon>
        <taxon>Fungi</taxon>
        <taxon>Dikarya</taxon>
        <taxon>Basidiomycota</taxon>
        <taxon>Agaricomycotina</taxon>
        <taxon>Agaricomycetes</taxon>
        <taxon>Polyporales</taxon>
        <taxon>Polyporaceae</taxon>
        <taxon>Polyporus</taxon>
    </lineage>
</organism>
<keyword evidence="3" id="KW-1185">Reference proteome</keyword>
<evidence type="ECO:0000256" key="1">
    <source>
        <dbReference type="SAM" id="Phobius"/>
    </source>
</evidence>
<keyword evidence="1" id="KW-0812">Transmembrane</keyword>
<accession>A0A5C3NN76</accession>
<dbReference type="InParanoid" id="A0A5C3NN76"/>
<sequence>MGSAAWRPGRISTRGIVQGPVTVPLFRIALPPCAMRTLRGPAPVVLSSKDRDFLQGQAASTIVQGMTLTVPPNTPDFDASSQYRMAAGNKQRAQVAVWAKGGPPTTIDVGEIGDVWVSVPEGSPATLHIKDGNGWVLSPSSLLEEAQKLRIIWKHTVIKTHISTESRRFATYQYCPEPEYKPLSNGTYSTVARPVGAALCNVLLLVLIGSSSTSPSISPIANHLNVLTSGRNSKPLVFLNVAALLAAVYIVYTAISPKVCAADYKVKEISTRFGSNVAFQRALIRVKPWMDDADAKE</sequence>
<dbReference type="AlphaFoldDB" id="A0A5C3NN76"/>
<evidence type="ECO:0000313" key="2">
    <source>
        <dbReference type="EMBL" id="TFK78119.1"/>
    </source>
</evidence>
<keyword evidence="1" id="KW-0472">Membrane</keyword>
<feature type="transmembrane region" description="Helical" evidence="1">
    <location>
        <begin position="195"/>
        <end position="217"/>
    </location>
</feature>